<feature type="compositionally biased region" description="Basic and acidic residues" evidence="1">
    <location>
        <begin position="117"/>
        <end position="126"/>
    </location>
</feature>
<name>A0ABX5R7S1_9PSED</name>
<feature type="region of interest" description="Disordered" evidence="1">
    <location>
        <begin position="100"/>
        <end position="134"/>
    </location>
</feature>
<sequence>MNAHIKSHNFHCKPSEACYFTNLCKQFNGHMCLTEQCLNLKVHNRGNHYKLIAGHQHTFFTKNLLCCLYRTTKASELSLKTVRLYLQQFTLKNLTSKQVTKVSVNPSKSTNSGPVQNDRKTQERTRYQRHALHA</sequence>
<dbReference type="EMBL" id="CP026512">
    <property type="protein sequence ID" value="QAX81695.1"/>
    <property type="molecule type" value="Genomic_DNA"/>
</dbReference>
<proteinExistence type="predicted"/>
<dbReference type="Proteomes" id="UP000288953">
    <property type="component" value="Chromosome"/>
</dbReference>
<evidence type="ECO:0000256" key="1">
    <source>
        <dbReference type="SAM" id="MobiDB-lite"/>
    </source>
</evidence>
<accession>A0ABX5R7S1</accession>
<evidence type="ECO:0000313" key="2">
    <source>
        <dbReference type="EMBL" id="QAX81695.1"/>
    </source>
</evidence>
<feature type="compositionally biased region" description="Polar residues" evidence="1">
    <location>
        <begin position="100"/>
        <end position="115"/>
    </location>
</feature>
<reference evidence="2 3" key="1">
    <citation type="journal article" date="2018" name="Genome Biol. Evol.">
        <title>Partnering With a Pest: Genomes of Hemlock Woolly Adelgid Symbionts Reveal Atypical Nutritional Provisioning Patterns in Dual-Obligate Bacteria.</title>
        <authorList>
            <person name="Weglarz K.M."/>
            <person name="Havill N.P."/>
            <person name="Burke G.R."/>
            <person name="von Dohlen C.D."/>
        </authorList>
    </citation>
    <scope>NUCLEOTIDE SEQUENCE [LARGE SCALE GENOMIC DNA]</scope>
    <source>
        <strain evidence="2 3">HWA_ENA</strain>
    </source>
</reference>
<evidence type="ECO:0000313" key="3">
    <source>
        <dbReference type="Proteomes" id="UP000288953"/>
    </source>
</evidence>
<organism evidence="2 3">
    <name type="scientific">Candidatus Pseudomonas adelgestsugas</name>
    <dbReference type="NCBI Taxonomy" id="1302376"/>
    <lineage>
        <taxon>Bacteria</taxon>
        <taxon>Pseudomonadati</taxon>
        <taxon>Pseudomonadota</taxon>
        <taxon>Gammaproteobacteria</taxon>
        <taxon>Pseudomonadales</taxon>
        <taxon>Pseudomonadaceae</taxon>
        <taxon>Pseudomonas</taxon>
    </lineage>
</organism>
<keyword evidence="3" id="KW-1185">Reference proteome</keyword>
<gene>
    <name evidence="2" type="ORF">C3B55_00340</name>
</gene>
<protein>
    <submittedName>
        <fullName evidence="2">Uncharacterized protein</fullName>
    </submittedName>
</protein>